<organism evidence="3 4">
    <name type="scientific">Luteococcus peritonei</name>
    <dbReference type="NCBI Taxonomy" id="88874"/>
    <lineage>
        <taxon>Bacteria</taxon>
        <taxon>Bacillati</taxon>
        <taxon>Actinomycetota</taxon>
        <taxon>Actinomycetes</taxon>
        <taxon>Propionibacteriales</taxon>
        <taxon>Propionibacteriaceae</taxon>
        <taxon>Luteococcus</taxon>
    </lineage>
</organism>
<evidence type="ECO:0000256" key="1">
    <source>
        <dbReference type="ARBA" id="ARBA00022676"/>
    </source>
</evidence>
<dbReference type="EMBL" id="JBHUFZ010000008">
    <property type="protein sequence ID" value="MFD1889243.1"/>
    <property type="molecule type" value="Genomic_DNA"/>
</dbReference>
<gene>
    <name evidence="3" type="ORF">ACFSCS_03450</name>
</gene>
<accession>A0ABW4RSE9</accession>
<proteinExistence type="predicted"/>
<keyword evidence="1" id="KW-0328">Glycosyltransferase</keyword>
<evidence type="ECO:0000313" key="3">
    <source>
        <dbReference type="EMBL" id="MFD1889243.1"/>
    </source>
</evidence>
<dbReference type="Pfam" id="PF03808">
    <property type="entry name" value="Glyco_tran_WecG"/>
    <property type="match status" value="1"/>
</dbReference>
<dbReference type="Proteomes" id="UP001597326">
    <property type="component" value="Unassembled WGS sequence"/>
</dbReference>
<dbReference type="PANTHER" id="PTHR34136:SF1">
    <property type="entry name" value="UDP-N-ACETYL-D-MANNOSAMINURONIC ACID TRANSFERASE"/>
    <property type="match status" value="1"/>
</dbReference>
<keyword evidence="2" id="KW-0808">Transferase</keyword>
<evidence type="ECO:0000256" key="2">
    <source>
        <dbReference type="ARBA" id="ARBA00022679"/>
    </source>
</evidence>
<evidence type="ECO:0000313" key="4">
    <source>
        <dbReference type="Proteomes" id="UP001597326"/>
    </source>
</evidence>
<protein>
    <submittedName>
        <fullName evidence="3">WecB/TagA/CpsF family glycosyltransferase</fullName>
    </submittedName>
</protein>
<dbReference type="CDD" id="cd06533">
    <property type="entry name" value="Glyco_transf_WecG_TagA"/>
    <property type="match status" value="1"/>
</dbReference>
<dbReference type="InterPro" id="IPR004629">
    <property type="entry name" value="WecG_TagA_CpsF"/>
</dbReference>
<dbReference type="RefSeq" id="WP_343872233.1">
    <property type="nucleotide sequence ID" value="NZ_BAAAIX010000007.1"/>
</dbReference>
<comment type="caution">
    <text evidence="3">The sequence shown here is derived from an EMBL/GenBank/DDBJ whole genome shotgun (WGS) entry which is preliminary data.</text>
</comment>
<keyword evidence="4" id="KW-1185">Reference proteome</keyword>
<dbReference type="PANTHER" id="PTHR34136">
    <property type="match status" value="1"/>
</dbReference>
<dbReference type="NCBIfam" id="TIGR00696">
    <property type="entry name" value="wecG_tagA_cpsF"/>
    <property type="match status" value="1"/>
</dbReference>
<reference evidence="4" key="1">
    <citation type="journal article" date="2019" name="Int. J. Syst. Evol. Microbiol.">
        <title>The Global Catalogue of Microorganisms (GCM) 10K type strain sequencing project: providing services to taxonomists for standard genome sequencing and annotation.</title>
        <authorList>
            <consortium name="The Broad Institute Genomics Platform"/>
            <consortium name="The Broad Institute Genome Sequencing Center for Infectious Disease"/>
            <person name="Wu L."/>
            <person name="Ma J."/>
        </authorList>
    </citation>
    <scope>NUCLEOTIDE SEQUENCE [LARGE SCALE GENOMIC DNA]</scope>
    <source>
        <strain evidence="4">CAIM 431</strain>
    </source>
</reference>
<sequence>MARIDVAGVPFWATTLDQAAEDTVTSFTGRGPVDGGVPIRLMNSYCVALASTDPAYMRLVNDSGINYPDGRWVAWVMQRTSKEPSGQVRGPSYFVRTLELGVPHGTRHYFFGTTDETLRLMDERLTARFPGLVIAGTSAAPFAPVEEILTDEVVDQIRATNPDIVWVGLGTPKQDWVAQGLAERLGLPVAAVGAAFDFAAGSTPEAPQIFQRLGMEWLFRLVTEPRRLWKRYLWGNSRYLQQVVPQLLRRGVDQRR</sequence>
<name>A0ABW4RSE9_9ACTN</name>